<dbReference type="SMART" id="SM00278">
    <property type="entry name" value="HhH1"/>
    <property type="match status" value="2"/>
</dbReference>
<comment type="caution">
    <text evidence="8">The sequence shown here is derived from an EMBL/GenBank/DDBJ whole genome shotgun (WGS) entry which is preliminary data.</text>
</comment>
<dbReference type="Pfam" id="PF14520">
    <property type="entry name" value="HHH_5"/>
    <property type="match status" value="1"/>
</dbReference>
<reference evidence="8 9" key="1">
    <citation type="submission" date="2020-07" db="EMBL/GenBank/DDBJ databases">
        <title>Sequencing the genomes of 1000 actinobacteria strains.</title>
        <authorList>
            <person name="Klenk H.-P."/>
        </authorList>
    </citation>
    <scope>NUCLEOTIDE SEQUENCE [LARGE SCALE GENOMIC DNA]</scope>
    <source>
        <strain evidence="8 9">DSM 103164</strain>
    </source>
</reference>
<comment type="subunit">
    <text evidence="6">Homotetramer. Forms an RuvA(8)-RuvB(12)-Holliday junction (HJ) complex. HJ DNA is sandwiched between 2 RuvA tetramers; dsDNA enters through RuvA and exits via RuvB. An RuvB hexamer assembles on each DNA strand where it exits the tetramer. Each RuvB hexamer is contacted by two RuvA subunits (via domain III) on 2 adjacent RuvB subunits; this complex drives branch migration. In the full resolvosome a probable DNA-RuvA(4)-RuvB(12)-RuvC(2) complex forms which resolves the HJ.</text>
</comment>
<dbReference type="GO" id="GO:0005737">
    <property type="term" value="C:cytoplasm"/>
    <property type="evidence" value="ECO:0007669"/>
    <property type="project" value="UniProtKB-SubCell"/>
</dbReference>
<dbReference type="GO" id="GO:0009378">
    <property type="term" value="F:four-way junction helicase activity"/>
    <property type="evidence" value="ECO:0007669"/>
    <property type="project" value="InterPro"/>
</dbReference>
<dbReference type="SUPFAM" id="SSF47781">
    <property type="entry name" value="RuvA domain 2-like"/>
    <property type="match status" value="1"/>
</dbReference>
<keyword evidence="8" id="KW-0547">Nucleotide-binding</keyword>
<keyword evidence="9" id="KW-1185">Reference proteome</keyword>
<dbReference type="RefSeq" id="WP_179443642.1">
    <property type="nucleotide sequence ID" value="NZ_JACBZS010000001.1"/>
</dbReference>
<dbReference type="InterPro" id="IPR010994">
    <property type="entry name" value="RuvA_2-like"/>
</dbReference>
<comment type="function">
    <text evidence="6">The RuvA-RuvB-RuvC complex processes Holliday junction (HJ) DNA during genetic recombination and DNA repair, while the RuvA-RuvB complex plays an important role in the rescue of blocked DNA replication forks via replication fork reversal (RFR). RuvA specifically binds to HJ cruciform DNA, conferring on it an open structure. The RuvB hexamer acts as an ATP-dependent pump, pulling dsDNA into and through the RuvAB complex. HJ branch migration allows RuvC to scan DNA until it finds its consensus sequence, where it cleaves and resolves the cruciform DNA.</text>
</comment>
<keyword evidence="8" id="KW-0067">ATP-binding</keyword>
<dbReference type="SUPFAM" id="SSF50249">
    <property type="entry name" value="Nucleic acid-binding proteins"/>
    <property type="match status" value="1"/>
</dbReference>
<dbReference type="GO" id="GO:0006281">
    <property type="term" value="P:DNA repair"/>
    <property type="evidence" value="ECO:0007669"/>
    <property type="project" value="UniProtKB-UniRule"/>
</dbReference>
<evidence type="ECO:0000256" key="2">
    <source>
        <dbReference type="ARBA" id="ARBA00022763"/>
    </source>
</evidence>
<keyword evidence="8" id="KW-0378">Hydrolase</keyword>
<comment type="domain">
    <text evidence="6">Has three domains with a flexible linker between the domains II and III and assumes an 'L' shape. Domain III is highly mobile and contacts RuvB.</text>
</comment>
<keyword evidence="4 6" id="KW-0233">DNA recombination</keyword>
<dbReference type="GO" id="GO:0006310">
    <property type="term" value="P:DNA recombination"/>
    <property type="evidence" value="ECO:0007669"/>
    <property type="project" value="UniProtKB-UniRule"/>
</dbReference>
<evidence type="ECO:0000259" key="7">
    <source>
        <dbReference type="SMART" id="SM00278"/>
    </source>
</evidence>
<dbReference type="GO" id="GO:0000400">
    <property type="term" value="F:four-way junction DNA binding"/>
    <property type="evidence" value="ECO:0007669"/>
    <property type="project" value="UniProtKB-UniRule"/>
</dbReference>
<dbReference type="AlphaFoldDB" id="A0A7Z0IJI9"/>
<protein>
    <recommendedName>
        <fullName evidence="6">Holliday junction branch migration complex subunit RuvA</fullName>
    </recommendedName>
</protein>
<dbReference type="InterPro" id="IPR000085">
    <property type="entry name" value="RuvA"/>
</dbReference>
<sequence>MIAHLAGTVDRVGTTSAVIDLSGFGVLVLITPATASELRPGERARLATSMVVREDSMTLYGFADADERDLFELLITANGVGPKLAQAALAVHGPDDLRAAIAAGDLATLTRVPGIGRKGAERICIELRDKINAVGPAGVAAPASPTAAWREQVLAGLQGLGWSAKDAEAACDRVAPMADERARVADLMRAALQTLARK</sequence>
<dbReference type="InterPro" id="IPR013849">
    <property type="entry name" value="DNA_helicase_Holl-junc_RuvA_I"/>
</dbReference>
<dbReference type="Gene3D" id="1.10.150.20">
    <property type="entry name" value="5' to 3' exonuclease, C-terminal subdomain"/>
    <property type="match status" value="1"/>
</dbReference>
<dbReference type="HAMAP" id="MF_00031">
    <property type="entry name" value="DNA_HJ_migration_RuvA"/>
    <property type="match status" value="1"/>
</dbReference>
<comment type="subcellular location">
    <subcellularLocation>
        <location evidence="6">Cytoplasm</location>
    </subcellularLocation>
</comment>
<feature type="domain" description="Helix-hairpin-helix DNA-binding motif class 1" evidence="7">
    <location>
        <begin position="72"/>
        <end position="91"/>
    </location>
</feature>
<dbReference type="Pfam" id="PF01330">
    <property type="entry name" value="RuvA_N"/>
    <property type="match status" value="1"/>
</dbReference>
<evidence type="ECO:0000313" key="9">
    <source>
        <dbReference type="Proteomes" id="UP000527616"/>
    </source>
</evidence>
<dbReference type="InterPro" id="IPR012340">
    <property type="entry name" value="NA-bd_OB-fold"/>
</dbReference>
<feature type="region of interest" description="Domain III" evidence="6">
    <location>
        <begin position="145"/>
        <end position="198"/>
    </location>
</feature>
<dbReference type="Gene3D" id="1.10.8.10">
    <property type="entry name" value="DNA helicase RuvA subunit, C-terminal domain"/>
    <property type="match status" value="1"/>
</dbReference>
<dbReference type="Pfam" id="PF07499">
    <property type="entry name" value="RuvA_C"/>
    <property type="match status" value="1"/>
</dbReference>
<dbReference type="NCBIfam" id="TIGR00084">
    <property type="entry name" value="ruvA"/>
    <property type="match status" value="1"/>
</dbReference>
<gene>
    <name evidence="6" type="primary">ruvA</name>
    <name evidence="8" type="ORF">GGQ54_000149</name>
</gene>
<dbReference type="Proteomes" id="UP000527616">
    <property type="component" value="Unassembled WGS sequence"/>
</dbReference>
<feature type="domain" description="Helix-hairpin-helix DNA-binding motif class 1" evidence="7">
    <location>
        <begin position="107"/>
        <end position="126"/>
    </location>
</feature>
<keyword evidence="8" id="KW-0347">Helicase</keyword>
<accession>A0A7Z0IJI9</accession>
<dbReference type="EMBL" id="JACBZS010000001">
    <property type="protein sequence ID" value="NYI69589.1"/>
    <property type="molecule type" value="Genomic_DNA"/>
</dbReference>
<evidence type="ECO:0000256" key="6">
    <source>
        <dbReference type="HAMAP-Rule" id="MF_00031"/>
    </source>
</evidence>
<evidence type="ECO:0000256" key="3">
    <source>
        <dbReference type="ARBA" id="ARBA00023125"/>
    </source>
</evidence>
<comment type="similarity">
    <text evidence="6">Belongs to the RuvA family.</text>
</comment>
<keyword evidence="5 6" id="KW-0234">DNA repair</keyword>
<dbReference type="GO" id="GO:0016787">
    <property type="term" value="F:hydrolase activity"/>
    <property type="evidence" value="ECO:0007669"/>
    <property type="project" value="UniProtKB-KW"/>
</dbReference>
<organism evidence="8 9">
    <name type="scientific">Naumannella cuiyingiana</name>
    <dbReference type="NCBI Taxonomy" id="1347891"/>
    <lineage>
        <taxon>Bacteria</taxon>
        <taxon>Bacillati</taxon>
        <taxon>Actinomycetota</taxon>
        <taxon>Actinomycetes</taxon>
        <taxon>Propionibacteriales</taxon>
        <taxon>Propionibacteriaceae</taxon>
        <taxon>Naumannella</taxon>
    </lineage>
</organism>
<dbReference type="SUPFAM" id="SSF46929">
    <property type="entry name" value="DNA helicase RuvA subunit, C-terminal domain"/>
    <property type="match status" value="1"/>
</dbReference>
<dbReference type="InterPro" id="IPR003583">
    <property type="entry name" value="Hlx-hairpin-Hlx_DNA-bd_motif"/>
</dbReference>
<evidence type="ECO:0000313" key="8">
    <source>
        <dbReference type="EMBL" id="NYI69589.1"/>
    </source>
</evidence>
<proteinExistence type="inferred from homology"/>
<comment type="caution">
    <text evidence="6">Lacks conserved residue(s) required for the propagation of feature annotation.</text>
</comment>
<dbReference type="InterPro" id="IPR036267">
    <property type="entry name" value="RuvA_C_sf"/>
</dbReference>
<name>A0A7Z0IJI9_9ACTN</name>
<dbReference type="InterPro" id="IPR011114">
    <property type="entry name" value="RuvA_C"/>
</dbReference>
<evidence type="ECO:0000256" key="1">
    <source>
        <dbReference type="ARBA" id="ARBA00022490"/>
    </source>
</evidence>
<keyword evidence="1 6" id="KW-0963">Cytoplasm</keyword>
<dbReference type="GO" id="GO:0048476">
    <property type="term" value="C:Holliday junction resolvase complex"/>
    <property type="evidence" value="ECO:0007669"/>
    <property type="project" value="UniProtKB-UniRule"/>
</dbReference>
<dbReference type="GO" id="GO:0009379">
    <property type="term" value="C:Holliday junction helicase complex"/>
    <property type="evidence" value="ECO:0007669"/>
    <property type="project" value="InterPro"/>
</dbReference>
<evidence type="ECO:0000256" key="5">
    <source>
        <dbReference type="ARBA" id="ARBA00023204"/>
    </source>
</evidence>
<dbReference type="Gene3D" id="2.40.50.140">
    <property type="entry name" value="Nucleic acid-binding proteins"/>
    <property type="match status" value="1"/>
</dbReference>
<keyword evidence="2 6" id="KW-0227">DNA damage</keyword>
<dbReference type="GO" id="GO:0005524">
    <property type="term" value="F:ATP binding"/>
    <property type="evidence" value="ECO:0007669"/>
    <property type="project" value="InterPro"/>
</dbReference>
<keyword evidence="3 6" id="KW-0238">DNA-binding</keyword>
<evidence type="ECO:0000256" key="4">
    <source>
        <dbReference type="ARBA" id="ARBA00023172"/>
    </source>
</evidence>